<dbReference type="AlphaFoldDB" id="A0A099LRT6"/>
<sequence>MKKRAKSKKRLSENELVEGMTPYTAHVDELASVALDELGLELSESDYNAALKRIESLFNAAEPGTPEGDELERLAALVEEYEEKHFPI</sequence>
<protein>
    <submittedName>
        <fullName evidence="1">Uncharacterized protein</fullName>
    </submittedName>
</protein>
<dbReference type="EMBL" id="JMCG01000001">
    <property type="protein sequence ID" value="KGK10820.1"/>
    <property type="molecule type" value="Genomic_DNA"/>
</dbReference>
<organism evidence="1 2">
    <name type="scientific">Vibrio navarrensis</name>
    <dbReference type="NCBI Taxonomy" id="29495"/>
    <lineage>
        <taxon>Bacteria</taxon>
        <taxon>Pseudomonadati</taxon>
        <taxon>Pseudomonadota</taxon>
        <taxon>Gammaproteobacteria</taxon>
        <taxon>Vibrionales</taxon>
        <taxon>Vibrionaceae</taxon>
        <taxon>Vibrio</taxon>
    </lineage>
</organism>
<reference evidence="1 2" key="1">
    <citation type="submission" date="2014-04" db="EMBL/GenBank/DDBJ databases">
        <title>Genome sequencing of Vibrio navarrensis strains.</title>
        <authorList>
            <person name="Gladney L.M."/>
            <person name="Katz L.S."/>
            <person name="Marino-Ramirez L."/>
            <person name="Jordan I.K."/>
        </authorList>
    </citation>
    <scope>NUCLEOTIDE SEQUENCE [LARGE SCALE GENOMIC DNA]</scope>
    <source>
        <strain evidence="1 2">ATCC 51183</strain>
    </source>
</reference>
<dbReference type="eggNOG" id="COG5499">
    <property type="taxonomic scope" value="Bacteria"/>
</dbReference>
<evidence type="ECO:0000313" key="2">
    <source>
        <dbReference type="Proteomes" id="UP000029994"/>
    </source>
</evidence>
<dbReference type="Proteomes" id="UP000029994">
    <property type="component" value="Unassembled WGS sequence"/>
</dbReference>
<dbReference type="RefSeq" id="WP_039425097.1">
    <property type="nucleotide sequence ID" value="NZ_CP061845.1"/>
</dbReference>
<comment type="caution">
    <text evidence="1">The sequence shown here is derived from an EMBL/GenBank/DDBJ whole genome shotgun (WGS) entry which is preliminary data.</text>
</comment>
<dbReference type="GeneID" id="43682692"/>
<gene>
    <name evidence="1" type="ORF">EA26_05700</name>
</gene>
<keyword evidence="2" id="KW-1185">Reference proteome</keyword>
<accession>A0A099LRT6</accession>
<proteinExistence type="predicted"/>
<name>A0A099LRT6_9VIBR</name>
<evidence type="ECO:0000313" key="1">
    <source>
        <dbReference type="EMBL" id="KGK10820.1"/>
    </source>
</evidence>